<accession>A0A6J7UBL7</accession>
<evidence type="ECO:0000313" key="1">
    <source>
        <dbReference type="EMBL" id="CAB5062930.1"/>
    </source>
</evidence>
<gene>
    <name evidence="1" type="ORF">UFOPK4358_00482</name>
</gene>
<dbReference type="EMBL" id="CAFBQQ010000056">
    <property type="protein sequence ID" value="CAB5062930.1"/>
    <property type="molecule type" value="Genomic_DNA"/>
</dbReference>
<dbReference type="InterPro" id="IPR011051">
    <property type="entry name" value="RmlC_Cupin_sf"/>
</dbReference>
<organism evidence="1">
    <name type="scientific">freshwater metagenome</name>
    <dbReference type="NCBI Taxonomy" id="449393"/>
    <lineage>
        <taxon>unclassified sequences</taxon>
        <taxon>metagenomes</taxon>
        <taxon>ecological metagenomes</taxon>
    </lineage>
</organism>
<protein>
    <submittedName>
        <fullName evidence="1">Unannotated protein</fullName>
    </submittedName>
</protein>
<proteinExistence type="predicted"/>
<dbReference type="SUPFAM" id="SSF51182">
    <property type="entry name" value="RmlC-like cupins"/>
    <property type="match status" value="1"/>
</dbReference>
<dbReference type="Gene3D" id="2.60.120.10">
    <property type="entry name" value="Jelly Rolls"/>
    <property type="match status" value="1"/>
</dbReference>
<name>A0A6J7UBL7_9ZZZZ</name>
<reference evidence="1" key="1">
    <citation type="submission" date="2020-05" db="EMBL/GenBank/DDBJ databases">
        <authorList>
            <person name="Chiriac C."/>
            <person name="Salcher M."/>
            <person name="Ghai R."/>
            <person name="Kavagutti S V."/>
        </authorList>
    </citation>
    <scope>NUCLEOTIDE SEQUENCE</scope>
</reference>
<dbReference type="InterPro" id="IPR014710">
    <property type="entry name" value="RmlC-like_jellyroll"/>
</dbReference>
<sequence length="144" mass="16390">MIIPKTLSSIFNQEHFAPYPKVLIPQNFVDKRGSIKNIADGKLGDVAVITSKANSVRANHVHDHDWHLSYMVSGSMKYFWKSDMQDNLENSVIVNAGEMVYTPSKAPHKMVFLEDSVFIAISELSRVQENYEADTKRLPDNFFV</sequence>
<dbReference type="AlphaFoldDB" id="A0A6J7UBL7"/>